<protein>
    <recommendedName>
        <fullName evidence="3">TPR repeat-containing protein</fullName>
    </recommendedName>
</protein>
<accession>A0ABY4PDE3</accession>
<organism evidence="1 2">
    <name type="scientific">Bombilactobacillus thymidiniphilus</name>
    <dbReference type="NCBI Taxonomy" id="2923363"/>
    <lineage>
        <taxon>Bacteria</taxon>
        <taxon>Bacillati</taxon>
        <taxon>Bacillota</taxon>
        <taxon>Bacilli</taxon>
        <taxon>Lactobacillales</taxon>
        <taxon>Lactobacillaceae</taxon>
        <taxon>Bombilactobacillus</taxon>
    </lineage>
</organism>
<sequence>MDDAKIAQLSWQAQESMAQQDYQSAIELYEEIYKERPQFNFERKMVQALHYNQQDEQAFNLLQSNIAAYLTNITNLALVIDVLVGLHDYIGAQQLLMNSELEHDTAFQQLQTILDYNQASFQQQHMLEQQQLKMRLTTLSTVPSTQQSAIVLKLHSFPVAEFVDCAQFLLLDKKIHPLIKAGIVDDLVKLHLENEFRIDFYGQTRTFISLDCPLISELKCLQSWEKSLLNNDQLLALDQVEPILSEVNLYAALIYPFTDQIVLDPNLWLELILARLNLENKAQSLEKDPKAVKVNKWLDKFVDLLNLFN</sequence>
<keyword evidence="2" id="KW-1185">Reference proteome</keyword>
<evidence type="ECO:0008006" key="3">
    <source>
        <dbReference type="Google" id="ProtNLM"/>
    </source>
</evidence>
<gene>
    <name evidence="1" type="ORF">MOO47_00675</name>
</gene>
<dbReference type="EMBL" id="CP093365">
    <property type="protein sequence ID" value="UQS83750.1"/>
    <property type="molecule type" value="Genomic_DNA"/>
</dbReference>
<reference evidence="1 2" key="1">
    <citation type="journal article" date="2022" name="Int. J. Syst. Evol. Microbiol.">
        <title>Apilactobacillus apisilvae sp. nov., Nicolia spurrieriana gen. nov. sp. nov., Bombilactobacillus folatiphilus sp. nov. and Bombilactobacillus thymidiniphilus sp. nov., four new lactic acid bacterial isolates from stingless bees Tetragonula carbonaria and Austroplebeia australis.</title>
        <authorList>
            <person name="Oliphant S.A."/>
            <person name="Watson-Haigh N.S."/>
            <person name="Sumby K.M."/>
            <person name="Gardner J."/>
            <person name="Groom S."/>
            <person name="Jiranek V."/>
        </authorList>
    </citation>
    <scope>NUCLEOTIDE SEQUENCE [LARGE SCALE GENOMIC DNA]</scope>
    <source>
        <strain evidence="1 2">SG4_A1</strain>
    </source>
</reference>
<proteinExistence type="predicted"/>
<name>A0ABY4PDE3_9LACO</name>
<dbReference type="RefSeq" id="WP_249512935.1">
    <property type="nucleotide sequence ID" value="NZ_CP093365.1"/>
</dbReference>
<dbReference type="Proteomes" id="UP000831947">
    <property type="component" value="Chromosome"/>
</dbReference>
<evidence type="ECO:0000313" key="1">
    <source>
        <dbReference type="EMBL" id="UQS83750.1"/>
    </source>
</evidence>
<evidence type="ECO:0000313" key="2">
    <source>
        <dbReference type="Proteomes" id="UP000831947"/>
    </source>
</evidence>